<dbReference type="EMBL" id="NIRI02000042">
    <property type="protein sequence ID" value="KAG5448169.1"/>
    <property type="molecule type" value="Genomic_DNA"/>
</dbReference>
<dbReference type="Proteomes" id="UP000286415">
    <property type="component" value="Unassembled WGS sequence"/>
</dbReference>
<proteinExistence type="predicted"/>
<keyword evidence="2" id="KW-1185">Reference proteome</keyword>
<protein>
    <submittedName>
        <fullName evidence="1">Uncharacterized protein</fullName>
    </submittedName>
</protein>
<gene>
    <name evidence="1" type="ORF">CSKR_105678</name>
</gene>
<comment type="caution">
    <text evidence="1">The sequence shown here is derived from an EMBL/GenBank/DDBJ whole genome shotgun (WGS) entry which is preliminary data.</text>
</comment>
<organism evidence="1 2">
    <name type="scientific">Clonorchis sinensis</name>
    <name type="common">Chinese liver fluke</name>
    <dbReference type="NCBI Taxonomy" id="79923"/>
    <lineage>
        <taxon>Eukaryota</taxon>
        <taxon>Metazoa</taxon>
        <taxon>Spiralia</taxon>
        <taxon>Lophotrochozoa</taxon>
        <taxon>Platyhelminthes</taxon>
        <taxon>Trematoda</taxon>
        <taxon>Digenea</taxon>
        <taxon>Opisthorchiida</taxon>
        <taxon>Opisthorchiata</taxon>
        <taxon>Opisthorchiidae</taxon>
        <taxon>Clonorchis</taxon>
    </lineage>
</organism>
<dbReference type="InParanoid" id="A0A419QGU3"/>
<accession>A0A419QGU3</accession>
<dbReference type="AlphaFoldDB" id="A0A419QGU3"/>
<evidence type="ECO:0000313" key="2">
    <source>
        <dbReference type="Proteomes" id="UP000286415"/>
    </source>
</evidence>
<name>A0A419QGU3_CLOSI</name>
<sequence length="157" mass="17602">MRDRTISLVPLNIGQLSARVPIQEGVTCRFDLDFACCSLTSLPGHTLSVTSFGPWLEQKSSAGQTVLWHAGLPLLVFSYTVFTVLFCIARSISEGLLPPRTILEAYFQRTVYFNAFSVPYERWSSEVQGTGHLFSICPPFSTYRIATVVAAKYERRK</sequence>
<reference evidence="1 2" key="1">
    <citation type="journal article" date="2018" name="Biotechnol. Adv.">
        <title>Improved genomic resources and new bioinformatic workflow for the carcinogenic parasite Clonorchis sinensis: Biotechnological implications.</title>
        <authorList>
            <person name="Wang D."/>
            <person name="Korhonen P.K."/>
            <person name="Gasser R.B."/>
            <person name="Young N.D."/>
        </authorList>
    </citation>
    <scope>NUCLEOTIDE SEQUENCE [LARGE SCALE GENOMIC DNA]</scope>
    <source>
        <strain evidence="1">Cs-k2</strain>
    </source>
</reference>
<reference evidence="1 2" key="2">
    <citation type="journal article" date="2021" name="Genomics">
        <title>High-quality reference genome for Clonorchis sinensis.</title>
        <authorList>
            <person name="Young N.D."/>
            <person name="Stroehlein A.J."/>
            <person name="Kinkar L."/>
            <person name="Wang T."/>
            <person name="Sohn W.M."/>
            <person name="Chang B.C.H."/>
            <person name="Kaur P."/>
            <person name="Weisz D."/>
            <person name="Dudchenko O."/>
            <person name="Aiden E.L."/>
            <person name="Korhonen P.K."/>
            <person name="Gasser R.B."/>
        </authorList>
    </citation>
    <scope>NUCLEOTIDE SEQUENCE [LARGE SCALE GENOMIC DNA]</scope>
    <source>
        <strain evidence="1">Cs-k2</strain>
    </source>
</reference>
<evidence type="ECO:0000313" key="1">
    <source>
        <dbReference type="EMBL" id="KAG5448169.1"/>
    </source>
</evidence>